<comment type="caution">
    <text evidence="2">The sequence shown here is derived from an EMBL/GenBank/DDBJ whole genome shotgun (WGS) entry which is preliminary data.</text>
</comment>
<dbReference type="EMBL" id="JAPNKE010000002">
    <property type="protein sequence ID" value="MCY1013789.1"/>
    <property type="molecule type" value="Genomic_DNA"/>
</dbReference>
<dbReference type="RefSeq" id="WP_267777922.1">
    <property type="nucleotide sequence ID" value="NZ_JAPNKE010000002.1"/>
</dbReference>
<feature type="region of interest" description="Disordered" evidence="1">
    <location>
        <begin position="52"/>
        <end position="81"/>
    </location>
</feature>
<organism evidence="2 3">
    <name type="scientific">Nannocystis pusilla</name>
    <dbReference type="NCBI Taxonomy" id="889268"/>
    <lineage>
        <taxon>Bacteria</taxon>
        <taxon>Pseudomonadati</taxon>
        <taxon>Myxococcota</taxon>
        <taxon>Polyangia</taxon>
        <taxon>Nannocystales</taxon>
        <taxon>Nannocystaceae</taxon>
        <taxon>Nannocystis</taxon>
    </lineage>
</organism>
<dbReference type="Proteomes" id="UP001150924">
    <property type="component" value="Unassembled WGS sequence"/>
</dbReference>
<sequence>MAFVMIEERQLHGLGGTLVPLDLADPLDFDGFSIGMGAGFDLKWSAARSSSRSAPSCWSASAPSRCCSPARPASRASSTSC</sequence>
<dbReference type="AlphaFoldDB" id="A0A9X3F0J0"/>
<evidence type="ECO:0000256" key="1">
    <source>
        <dbReference type="SAM" id="MobiDB-lite"/>
    </source>
</evidence>
<name>A0A9X3F0J0_9BACT</name>
<reference evidence="2" key="1">
    <citation type="submission" date="2022-11" db="EMBL/GenBank/DDBJ databases">
        <title>Minimal conservation of predation-associated metabolite biosynthetic gene clusters underscores biosynthetic potential of Myxococcota including descriptions for ten novel species: Archangium lansinium sp. nov., Myxococcus landrumus sp. nov., Nannocystis bai.</title>
        <authorList>
            <person name="Ahearne A."/>
            <person name="Stevens C."/>
            <person name="Phillips K."/>
        </authorList>
    </citation>
    <scope>NUCLEOTIDE SEQUENCE</scope>
    <source>
        <strain evidence="2">Na p29</strain>
    </source>
</reference>
<evidence type="ECO:0000313" key="3">
    <source>
        <dbReference type="Proteomes" id="UP001150924"/>
    </source>
</evidence>
<evidence type="ECO:0000313" key="2">
    <source>
        <dbReference type="EMBL" id="MCY1013789.1"/>
    </source>
</evidence>
<gene>
    <name evidence="2" type="ORF">OV079_51350</name>
</gene>
<accession>A0A9X3F0J0</accession>
<protein>
    <submittedName>
        <fullName evidence="2">Uncharacterized protein</fullName>
    </submittedName>
</protein>
<keyword evidence="3" id="KW-1185">Reference proteome</keyword>
<proteinExistence type="predicted"/>